<sequence>MSDRGRSSTPRPLNDTDVDMENGTQDDKPDAKVVIVTHLTRNVVESHLQAIFGFYGDIVKIDLPLFGKSGQNRGKAALEYVDAASAHKAAHHMNGGQLDSSFLKVELSDLPIRGTRSRSRSVSPRPRAVVV</sequence>
<dbReference type="InterPro" id="IPR000504">
    <property type="entry name" value="RRM_dom"/>
</dbReference>
<dbReference type="Proteomes" id="UP000294933">
    <property type="component" value="Unassembled WGS sequence"/>
</dbReference>
<evidence type="ECO:0000313" key="6">
    <source>
        <dbReference type="Proteomes" id="UP000294933"/>
    </source>
</evidence>
<feature type="region of interest" description="Disordered" evidence="3">
    <location>
        <begin position="1"/>
        <end position="30"/>
    </location>
</feature>
<name>A0A4V3AZK2_9AGAM</name>
<dbReference type="GO" id="GO:0000398">
    <property type="term" value="P:mRNA splicing, via spliceosome"/>
    <property type="evidence" value="ECO:0007669"/>
    <property type="project" value="TreeGrafter"/>
</dbReference>
<dbReference type="PANTHER" id="PTHR15481:SF0">
    <property type="entry name" value="LD23870P-RELATED"/>
    <property type="match status" value="1"/>
</dbReference>
<dbReference type="GO" id="GO:0003723">
    <property type="term" value="F:RNA binding"/>
    <property type="evidence" value="ECO:0007669"/>
    <property type="project" value="UniProtKB-UniRule"/>
</dbReference>
<dbReference type="OrthoDB" id="252020at2759"/>
<organism evidence="5 6">
    <name type="scientific">Rickenella mellea</name>
    <dbReference type="NCBI Taxonomy" id="50990"/>
    <lineage>
        <taxon>Eukaryota</taxon>
        <taxon>Fungi</taxon>
        <taxon>Dikarya</taxon>
        <taxon>Basidiomycota</taxon>
        <taxon>Agaricomycotina</taxon>
        <taxon>Agaricomycetes</taxon>
        <taxon>Hymenochaetales</taxon>
        <taxon>Rickenellaceae</taxon>
        <taxon>Rickenella</taxon>
    </lineage>
</organism>
<dbReference type="EMBL" id="ML170156">
    <property type="protein sequence ID" value="TDL29438.1"/>
    <property type="molecule type" value="Genomic_DNA"/>
</dbReference>
<dbReference type="Gene3D" id="3.30.70.330">
    <property type="match status" value="1"/>
</dbReference>
<evidence type="ECO:0000313" key="5">
    <source>
        <dbReference type="EMBL" id="TDL29438.1"/>
    </source>
</evidence>
<dbReference type="GO" id="GO:0005737">
    <property type="term" value="C:cytoplasm"/>
    <property type="evidence" value="ECO:0007669"/>
    <property type="project" value="TreeGrafter"/>
</dbReference>
<reference evidence="5 6" key="1">
    <citation type="submission" date="2018-06" db="EMBL/GenBank/DDBJ databases">
        <title>A transcriptomic atlas of mushroom development highlights an independent origin of complex multicellularity.</title>
        <authorList>
            <consortium name="DOE Joint Genome Institute"/>
            <person name="Krizsan K."/>
            <person name="Almasi E."/>
            <person name="Merenyi Z."/>
            <person name="Sahu N."/>
            <person name="Viragh M."/>
            <person name="Koszo T."/>
            <person name="Mondo S."/>
            <person name="Kiss B."/>
            <person name="Balint B."/>
            <person name="Kues U."/>
            <person name="Barry K."/>
            <person name="Hegedus J.C."/>
            <person name="Henrissat B."/>
            <person name="Johnson J."/>
            <person name="Lipzen A."/>
            <person name="Ohm R."/>
            <person name="Nagy I."/>
            <person name="Pangilinan J."/>
            <person name="Yan J."/>
            <person name="Xiong Y."/>
            <person name="Grigoriev I.V."/>
            <person name="Hibbett D.S."/>
            <person name="Nagy L.G."/>
        </authorList>
    </citation>
    <scope>NUCLEOTIDE SEQUENCE [LARGE SCALE GENOMIC DNA]</scope>
    <source>
        <strain evidence="5 6">SZMC22713</strain>
    </source>
</reference>
<evidence type="ECO:0000256" key="2">
    <source>
        <dbReference type="PROSITE-ProRule" id="PRU00176"/>
    </source>
</evidence>
<dbReference type="InterPro" id="IPR035979">
    <property type="entry name" value="RBD_domain_sf"/>
</dbReference>
<dbReference type="InterPro" id="IPR012677">
    <property type="entry name" value="Nucleotide-bd_a/b_plait_sf"/>
</dbReference>
<dbReference type="GO" id="GO:0061574">
    <property type="term" value="C:ASAP complex"/>
    <property type="evidence" value="ECO:0007669"/>
    <property type="project" value="TreeGrafter"/>
</dbReference>
<feature type="domain" description="RRM" evidence="4">
    <location>
        <begin position="32"/>
        <end position="110"/>
    </location>
</feature>
<evidence type="ECO:0000259" key="4">
    <source>
        <dbReference type="PROSITE" id="PS50102"/>
    </source>
</evidence>
<protein>
    <recommendedName>
        <fullName evidence="4">RRM domain-containing protein</fullName>
    </recommendedName>
</protein>
<evidence type="ECO:0000256" key="1">
    <source>
        <dbReference type="ARBA" id="ARBA00022884"/>
    </source>
</evidence>
<dbReference type="VEuPathDB" id="FungiDB:BD410DRAFT_892730"/>
<dbReference type="SUPFAM" id="SSF54928">
    <property type="entry name" value="RNA-binding domain, RBD"/>
    <property type="match status" value="1"/>
</dbReference>
<dbReference type="GO" id="GO:0005654">
    <property type="term" value="C:nucleoplasm"/>
    <property type="evidence" value="ECO:0007669"/>
    <property type="project" value="TreeGrafter"/>
</dbReference>
<dbReference type="PROSITE" id="PS50102">
    <property type="entry name" value="RRM"/>
    <property type="match status" value="1"/>
</dbReference>
<accession>A0A4V3AZK2</accession>
<keyword evidence="6" id="KW-1185">Reference proteome</keyword>
<dbReference type="AlphaFoldDB" id="A0A4V3AZK2"/>
<evidence type="ECO:0000256" key="3">
    <source>
        <dbReference type="SAM" id="MobiDB-lite"/>
    </source>
</evidence>
<keyword evidence="1 2" id="KW-0694">RNA-binding</keyword>
<gene>
    <name evidence="5" type="ORF">BD410DRAFT_892730</name>
</gene>
<dbReference type="STRING" id="50990.A0A4V3AZK2"/>
<dbReference type="Pfam" id="PF00076">
    <property type="entry name" value="RRM_1"/>
    <property type="match status" value="1"/>
</dbReference>
<proteinExistence type="predicted"/>
<dbReference type="SMART" id="SM00360">
    <property type="entry name" value="RRM"/>
    <property type="match status" value="1"/>
</dbReference>
<dbReference type="PANTHER" id="PTHR15481">
    <property type="entry name" value="RIBONUCLEIC ACID BINDING PROTEIN S1"/>
    <property type="match status" value="1"/>
</dbReference>